<evidence type="ECO:0000256" key="1">
    <source>
        <dbReference type="ARBA" id="ARBA00004653"/>
    </source>
</evidence>
<comment type="subcellular location">
    <subcellularLocation>
        <location evidence="1">Golgi apparatus membrane</location>
        <topology evidence="1">Multi-pass membrane protein</topology>
    </subcellularLocation>
</comment>
<feature type="transmembrane region" description="Helical" evidence="11">
    <location>
        <begin position="126"/>
        <end position="146"/>
    </location>
</feature>
<dbReference type="AlphaFoldDB" id="A0A7I8K7Y1"/>
<evidence type="ECO:0000256" key="9">
    <source>
        <dbReference type="ARBA" id="ARBA00055179"/>
    </source>
</evidence>
<keyword evidence="3" id="KW-0808">Transferase</keyword>
<dbReference type="PANTHER" id="PTHR32044:SF44">
    <property type="entry name" value="XYLOGLUCAN GLYCOSYLTRANSFERASE 12-RELATED"/>
    <property type="match status" value="1"/>
</dbReference>
<feature type="domain" description="Glycosyltransferase 2-like" evidence="12">
    <location>
        <begin position="346"/>
        <end position="559"/>
    </location>
</feature>
<evidence type="ECO:0000313" key="14">
    <source>
        <dbReference type="Proteomes" id="UP000663760"/>
    </source>
</evidence>
<dbReference type="GO" id="GO:0099402">
    <property type="term" value="P:plant organ development"/>
    <property type="evidence" value="ECO:0007669"/>
    <property type="project" value="UniProtKB-ARBA"/>
</dbReference>
<name>A0A7I8K7Y1_SPIIN</name>
<sequence length="709" mass="80327">MAPSLFWWSNEKPRATPVVVKMSNPNYSVVELSSPEEDDLAALSSPGGLKGARGRNAKQLTWVLLLRAHRAAGCLSSLAAAASSVASAVRRRVASGRTDAADEEQEEKEEMVPVASRGLRARFYSCIKLFLFLSLAMLGFEVAAYFKGWHLGGAAPELQRLLAYGPLRVRSIFDWFYSGWVMVRAEYLAPPLQFLANVCVVLFLIQSADRLVLCLGCFWIKLRKIKPVPKSDGSAGAKEGDLESGADKGFFPMVLVQIPMCNEKEVYQQSIAAICNLDWPRTNMLIQVLDDSDDPLSRVLIEEEVAKWKNDGANIVYRHREIREGYKAGNLKSAMNCSYVKDYEFVAIFDADFQPGPDFLKKTVPYFRDNEELGLVQARWSFVNKDENVLTRLQNINLCFHFEVEQQVNGIFLNFFGFNGTAGVWRIRALEESGGWMERTTVEDMDIAVRAHLNGWKFVFLNDVECQCELPESYEAYRKQQHRWHSGPMQLFRLCFPEIIRAKIGFWKKSNLILLFFLLRKLILPFYSFTLFCIILPMTMFVPEAELPSWVVCFIPATMSFLNILPSPKSFPFIVPYLLFENTMSVTKFTAMISGLFQLGSAYEWVVTKKSGRSSEGDLLSLVEKEKPLRQRNLSVPNLDAAAKEGSLQLKDHKKHNKIYRKELALAFLLLTAAARSLLSAQGIHFYFLLFQGISFLLVGLDLIGEQIE</sequence>
<feature type="transmembrane region" description="Helical" evidence="11">
    <location>
        <begin position="659"/>
        <end position="678"/>
    </location>
</feature>
<keyword evidence="14" id="KW-1185">Reference proteome</keyword>
<dbReference type="Pfam" id="PF13632">
    <property type="entry name" value="Glyco_trans_2_3"/>
    <property type="match status" value="1"/>
</dbReference>
<proteinExistence type="inferred from homology"/>
<keyword evidence="2" id="KW-0328">Glycosyltransferase</keyword>
<dbReference type="Gene3D" id="3.90.550.10">
    <property type="entry name" value="Spore Coat Polysaccharide Biosynthesis Protein SpsA, Chain A"/>
    <property type="match status" value="1"/>
</dbReference>
<evidence type="ECO:0000259" key="12">
    <source>
        <dbReference type="Pfam" id="PF13632"/>
    </source>
</evidence>
<reference evidence="13" key="1">
    <citation type="submission" date="2020-02" db="EMBL/GenBank/DDBJ databases">
        <authorList>
            <person name="Scholz U."/>
            <person name="Mascher M."/>
            <person name="Fiebig A."/>
        </authorList>
    </citation>
    <scope>NUCLEOTIDE SEQUENCE</scope>
</reference>
<dbReference type="GO" id="GO:0071555">
    <property type="term" value="P:cell wall organization"/>
    <property type="evidence" value="ECO:0007669"/>
    <property type="project" value="UniProtKB-KW"/>
</dbReference>
<comment type="similarity">
    <text evidence="10">Belongs to the glycosyltransferase 2 family. Plant cellulose synthase-like C subfamily.</text>
</comment>
<dbReference type="Proteomes" id="UP000663760">
    <property type="component" value="Chromosome 3"/>
</dbReference>
<feature type="transmembrane region" description="Helical" evidence="11">
    <location>
        <begin position="194"/>
        <end position="220"/>
    </location>
</feature>
<dbReference type="EMBL" id="LR746266">
    <property type="protein sequence ID" value="CAA7393779.1"/>
    <property type="molecule type" value="Genomic_DNA"/>
</dbReference>
<feature type="transmembrane region" description="Helical" evidence="11">
    <location>
        <begin position="512"/>
        <end position="541"/>
    </location>
</feature>
<dbReference type="GO" id="GO:0048868">
    <property type="term" value="P:pollen tube development"/>
    <property type="evidence" value="ECO:0007669"/>
    <property type="project" value="UniProtKB-ARBA"/>
</dbReference>
<dbReference type="PANTHER" id="PTHR32044">
    <property type="entry name" value="GLUCOMANNAN 4-BETA-MANNOSYLTRANSFERASE 9"/>
    <property type="match status" value="1"/>
</dbReference>
<dbReference type="GO" id="GO:0000139">
    <property type="term" value="C:Golgi membrane"/>
    <property type="evidence" value="ECO:0007669"/>
    <property type="project" value="UniProtKB-SubCell"/>
</dbReference>
<evidence type="ECO:0000256" key="8">
    <source>
        <dbReference type="ARBA" id="ARBA00023316"/>
    </source>
</evidence>
<dbReference type="FunFam" id="3.90.550.10:FF:000007">
    <property type="entry name" value="probable xyloglucan glycosyltransferase 5"/>
    <property type="match status" value="1"/>
</dbReference>
<dbReference type="InterPro" id="IPR001173">
    <property type="entry name" value="Glyco_trans_2-like"/>
</dbReference>
<keyword evidence="4 11" id="KW-0812">Transmembrane</keyword>
<protein>
    <recommendedName>
        <fullName evidence="12">Glycosyltransferase 2-like domain-containing protein</fullName>
    </recommendedName>
</protein>
<evidence type="ECO:0000256" key="5">
    <source>
        <dbReference type="ARBA" id="ARBA00022989"/>
    </source>
</evidence>
<evidence type="ECO:0000256" key="4">
    <source>
        <dbReference type="ARBA" id="ARBA00022692"/>
    </source>
</evidence>
<evidence type="ECO:0000256" key="3">
    <source>
        <dbReference type="ARBA" id="ARBA00022679"/>
    </source>
</evidence>
<gene>
    <name evidence="13" type="ORF">SI8410_03004488</name>
</gene>
<evidence type="ECO:0000313" key="13">
    <source>
        <dbReference type="EMBL" id="CAA7393779.1"/>
    </source>
</evidence>
<comment type="function">
    <text evidence="9">Probable beta-1,4-glucan synthase rather involved in the synthesis of the xyloglucan backbone than cellulose. Seems to work simultaneously with xyloglucan 6-xylosyltransferase. Xyloglucan is a noncellulosic polysaccharides of plant cell wall and consists of a glucan backbone substituted by xylose, galactose and fucose.</text>
</comment>
<evidence type="ECO:0000256" key="11">
    <source>
        <dbReference type="SAM" id="Phobius"/>
    </source>
</evidence>
<evidence type="ECO:0000256" key="6">
    <source>
        <dbReference type="ARBA" id="ARBA00023034"/>
    </source>
</evidence>
<keyword evidence="5 11" id="KW-1133">Transmembrane helix</keyword>
<keyword evidence="8" id="KW-0961">Cell wall biogenesis/degradation</keyword>
<evidence type="ECO:0000256" key="2">
    <source>
        <dbReference type="ARBA" id="ARBA00022676"/>
    </source>
</evidence>
<organism evidence="13 14">
    <name type="scientific">Spirodela intermedia</name>
    <name type="common">Intermediate duckweed</name>
    <dbReference type="NCBI Taxonomy" id="51605"/>
    <lineage>
        <taxon>Eukaryota</taxon>
        <taxon>Viridiplantae</taxon>
        <taxon>Streptophyta</taxon>
        <taxon>Embryophyta</taxon>
        <taxon>Tracheophyta</taxon>
        <taxon>Spermatophyta</taxon>
        <taxon>Magnoliopsida</taxon>
        <taxon>Liliopsida</taxon>
        <taxon>Araceae</taxon>
        <taxon>Lemnoideae</taxon>
        <taxon>Spirodela</taxon>
    </lineage>
</organism>
<evidence type="ECO:0000256" key="7">
    <source>
        <dbReference type="ARBA" id="ARBA00023136"/>
    </source>
</evidence>
<dbReference type="GO" id="GO:0016757">
    <property type="term" value="F:glycosyltransferase activity"/>
    <property type="evidence" value="ECO:0007669"/>
    <property type="project" value="UniProtKB-KW"/>
</dbReference>
<keyword evidence="6" id="KW-0333">Golgi apparatus</keyword>
<dbReference type="OrthoDB" id="72851at2759"/>
<dbReference type="SUPFAM" id="SSF53448">
    <property type="entry name" value="Nucleotide-diphospho-sugar transferases"/>
    <property type="match status" value="1"/>
</dbReference>
<keyword evidence="7 11" id="KW-0472">Membrane</keyword>
<accession>A0A7I8K7Y1</accession>
<dbReference type="InterPro" id="IPR029044">
    <property type="entry name" value="Nucleotide-diphossugar_trans"/>
</dbReference>
<evidence type="ECO:0000256" key="10">
    <source>
        <dbReference type="ARBA" id="ARBA00061151"/>
    </source>
</evidence>